<dbReference type="Gene3D" id="1.10.40.30">
    <property type="entry name" value="Fumarase/aspartase (C-terminal domain)"/>
    <property type="match status" value="1"/>
</dbReference>
<gene>
    <name evidence="3" type="ORF">UFOPK3381_01052</name>
</gene>
<dbReference type="CDD" id="cd01359">
    <property type="entry name" value="Argininosuccinate_lyase"/>
    <property type="match status" value="1"/>
</dbReference>
<dbReference type="PANTHER" id="PTHR43814:SF1">
    <property type="entry name" value="ARGININOSUCCINATE LYASE"/>
    <property type="match status" value="1"/>
</dbReference>
<accession>A0A6J7E340</accession>
<protein>
    <submittedName>
        <fullName evidence="3">Unannotated protein</fullName>
    </submittedName>
</protein>
<dbReference type="HAMAP" id="MF_00006">
    <property type="entry name" value="Arg_succ_lyase"/>
    <property type="match status" value="1"/>
</dbReference>
<dbReference type="InterPro" id="IPR009049">
    <property type="entry name" value="Argininosuccinate_lyase"/>
</dbReference>
<reference evidence="3" key="1">
    <citation type="submission" date="2020-05" db="EMBL/GenBank/DDBJ databases">
        <authorList>
            <person name="Chiriac C."/>
            <person name="Salcher M."/>
            <person name="Ghai R."/>
            <person name="Kavagutti S V."/>
        </authorList>
    </citation>
    <scope>NUCLEOTIDE SEQUENCE</scope>
</reference>
<dbReference type="Pfam" id="PF00206">
    <property type="entry name" value="Lyase_1"/>
    <property type="match status" value="1"/>
</dbReference>
<organism evidence="3">
    <name type="scientific">freshwater metagenome</name>
    <dbReference type="NCBI Taxonomy" id="449393"/>
    <lineage>
        <taxon>unclassified sequences</taxon>
        <taxon>metagenomes</taxon>
        <taxon>ecological metagenomes</taxon>
    </lineage>
</organism>
<dbReference type="AlphaFoldDB" id="A0A6J7E340"/>
<dbReference type="PANTHER" id="PTHR43814">
    <property type="entry name" value="ARGININOSUCCINATE LYASE"/>
    <property type="match status" value="1"/>
</dbReference>
<evidence type="ECO:0000259" key="2">
    <source>
        <dbReference type="Pfam" id="PF14698"/>
    </source>
</evidence>
<dbReference type="GO" id="GO:0005829">
    <property type="term" value="C:cytosol"/>
    <property type="evidence" value="ECO:0007669"/>
    <property type="project" value="TreeGrafter"/>
</dbReference>
<dbReference type="FunFam" id="1.20.200.10:FF:000015">
    <property type="entry name" value="argininosuccinate lyase isoform X2"/>
    <property type="match status" value="1"/>
</dbReference>
<evidence type="ECO:0000313" key="3">
    <source>
        <dbReference type="EMBL" id="CAB4875490.1"/>
    </source>
</evidence>
<dbReference type="InterPro" id="IPR024083">
    <property type="entry name" value="Fumarase/histidase_N"/>
</dbReference>
<dbReference type="GO" id="GO:0004056">
    <property type="term" value="F:argininosuccinate lyase activity"/>
    <property type="evidence" value="ECO:0007669"/>
    <property type="project" value="InterPro"/>
</dbReference>
<dbReference type="PRINTS" id="PR00149">
    <property type="entry name" value="FUMRATELYASE"/>
</dbReference>
<dbReference type="InterPro" id="IPR029419">
    <property type="entry name" value="Arg_succ_lyase_C"/>
</dbReference>
<dbReference type="FunFam" id="1.10.275.10:FF:000002">
    <property type="entry name" value="Argininosuccinate lyase"/>
    <property type="match status" value="1"/>
</dbReference>
<dbReference type="EMBL" id="CAFBLN010000050">
    <property type="protein sequence ID" value="CAB4875490.1"/>
    <property type="molecule type" value="Genomic_DNA"/>
</dbReference>
<feature type="domain" description="Argininosuccinate lyase C-terminal" evidence="2">
    <location>
        <begin position="365"/>
        <end position="418"/>
    </location>
</feature>
<name>A0A6J7E340_9ZZZZ</name>
<dbReference type="Pfam" id="PF14698">
    <property type="entry name" value="ASL_C2"/>
    <property type="match status" value="1"/>
</dbReference>
<dbReference type="PRINTS" id="PR00145">
    <property type="entry name" value="ARGSUCLYASE"/>
</dbReference>
<dbReference type="SUPFAM" id="SSF48557">
    <property type="entry name" value="L-aspartase-like"/>
    <property type="match status" value="1"/>
</dbReference>
<dbReference type="NCBIfam" id="TIGR00838">
    <property type="entry name" value="argH"/>
    <property type="match status" value="1"/>
</dbReference>
<proteinExistence type="inferred from homology"/>
<dbReference type="InterPro" id="IPR000362">
    <property type="entry name" value="Fumarate_lyase_fam"/>
</dbReference>
<dbReference type="GO" id="GO:0042450">
    <property type="term" value="P:L-arginine biosynthetic process via ornithine"/>
    <property type="evidence" value="ECO:0007669"/>
    <property type="project" value="InterPro"/>
</dbReference>
<dbReference type="Gene3D" id="1.10.275.10">
    <property type="entry name" value="Fumarase/aspartase (N-terminal domain)"/>
    <property type="match status" value="1"/>
</dbReference>
<dbReference type="InterPro" id="IPR022761">
    <property type="entry name" value="Fumarate_lyase_N"/>
</dbReference>
<dbReference type="Gene3D" id="1.20.200.10">
    <property type="entry name" value="Fumarase/aspartase (Central domain)"/>
    <property type="match status" value="1"/>
</dbReference>
<evidence type="ECO:0000259" key="1">
    <source>
        <dbReference type="Pfam" id="PF00206"/>
    </source>
</evidence>
<dbReference type="InterPro" id="IPR008948">
    <property type="entry name" value="L-Aspartase-like"/>
</dbReference>
<sequence length="459" mass="49796">MTLWGGRFESSMSDALWNLSESFSFDRALYRHDIIGSRAHVTGLVRIGILTEAEGAVLVEALDAVEQEFARGEFVRHANDEDIHMAIERRVTELAGSVGAKLHTGRSRNDQVATTLRLFTRDAITQVVTVLLDLIAALREVGDNNHGAYLPGYTHMQRAQPVLLSHHLQAHCFAILRDIDRLLDARDRLSISPLGAGAIAGSSLPLDPLFVTQQLGFRHAFANSMDVTSDRDFVAEVLFDLALAGVHFSRLGEELVLWTTAEFGFASLGDEFTTGSSMLPQKKNSDVAELARGKSGRLVGNLTGLLTMLKGLPLAYNRDLQEDKEPLFDSIRTVLNVGAALAGAYRSITIHVDAMAAAADDELLVAIDIAEALVLEGMPFREAHEMVGALVGEAVRGGVTLESLVAQHEELSSFTGLFAQGEALNRRRSPGASGPKAYLVQAYRLAGDVMQAEERLNAL</sequence>
<feature type="domain" description="Fumarate lyase N-terminal" evidence="1">
    <location>
        <begin position="7"/>
        <end position="300"/>
    </location>
</feature>